<gene>
    <name evidence="2" type="ORF">SAMN04487968_11122</name>
</gene>
<organism evidence="2 3">
    <name type="scientific">Nocardioides terrae</name>
    <dbReference type="NCBI Taxonomy" id="574651"/>
    <lineage>
        <taxon>Bacteria</taxon>
        <taxon>Bacillati</taxon>
        <taxon>Actinomycetota</taxon>
        <taxon>Actinomycetes</taxon>
        <taxon>Propionibacteriales</taxon>
        <taxon>Nocardioidaceae</taxon>
        <taxon>Nocardioides</taxon>
    </lineage>
</organism>
<reference evidence="2 3" key="1">
    <citation type="submission" date="2016-10" db="EMBL/GenBank/DDBJ databases">
        <authorList>
            <person name="de Groot N.N."/>
        </authorList>
    </citation>
    <scope>NUCLEOTIDE SEQUENCE [LARGE SCALE GENOMIC DNA]</scope>
    <source>
        <strain evidence="2 3">CGMCC 1.7056</strain>
    </source>
</reference>
<dbReference type="STRING" id="574651.SAMN04487968_11122"/>
<dbReference type="EMBL" id="FOLB01000011">
    <property type="protein sequence ID" value="SFC76693.1"/>
    <property type="molecule type" value="Genomic_DNA"/>
</dbReference>
<evidence type="ECO:0000313" key="3">
    <source>
        <dbReference type="Proteomes" id="UP000198832"/>
    </source>
</evidence>
<sequence length="212" mass="21909">MTDLETRLRALRVPASAPGEDVVLADVRRARTAAGRRRAVRLATGGAGLLAVGAVATTVVLSNQPQGPTQADIASTAPSQSGRIDLVDYTGAQREGFQVAKVPDGYVLQGATPFSLDVAPAGDTSSLDSFVGKLVVMLQSQDASFDKTGKAVTVHGSAGYLRTQDAARILEYSDGTHVVVVQAWNNIGLTDDQLVEFANGVTVTSAAQASVG</sequence>
<accession>A0A1I1M253</accession>
<evidence type="ECO:0000313" key="2">
    <source>
        <dbReference type="EMBL" id="SFC76693.1"/>
    </source>
</evidence>
<keyword evidence="3" id="KW-1185">Reference proteome</keyword>
<proteinExistence type="predicted"/>
<dbReference type="AlphaFoldDB" id="A0A1I1M253"/>
<keyword evidence="1" id="KW-0812">Transmembrane</keyword>
<dbReference type="RefSeq" id="WP_091125093.1">
    <property type="nucleotide sequence ID" value="NZ_FOLB01000011.1"/>
</dbReference>
<dbReference type="OrthoDB" id="3787029at2"/>
<name>A0A1I1M253_9ACTN</name>
<keyword evidence="1" id="KW-1133">Transmembrane helix</keyword>
<keyword evidence="1" id="KW-0472">Membrane</keyword>
<evidence type="ECO:0000256" key="1">
    <source>
        <dbReference type="SAM" id="Phobius"/>
    </source>
</evidence>
<protein>
    <submittedName>
        <fullName evidence="2">Uncharacterized protein</fullName>
    </submittedName>
</protein>
<feature type="transmembrane region" description="Helical" evidence="1">
    <location>
        <begin position="39"/>
        <end position="61"/>
    </location>
</feature>
<dbReference type="Proteomes" id="UP000198832">
    <property type="component" value="Unassembled WGS sequence"/>
</dbReference>